<reference evidence="1 2" key="1">
    <citation type="journal article" date="2014" name="BMC Genomics">
        <title>Genome sequencing of four Aureobasidium pullulans varieties: biotechnological potential, stress tolerance, and description of new species.</title>
        <authorList>
            <person name="Gostin Ar C."/>
            <person name="Ohm R.A."/>
            <person name="Kogej T."/>
            <person name="Sonjak S."/>
            <person name="Turk M."/>
            <person name="Zajc J."/>
            <person name="Zalar P."/>
            <person name="Grube M."/>
            <person name="Sun H."/>
            <person name="Han J."/>
            <person name="Sharma A."/>
            <person name="Chiniquy J."/>
            <person name="Ngan C.Y."/>
            <person name="Lipzen A."/>
            <person name="Barry K."/>
            <person name="Grigoriev I.V."/>
            <person name="Gunde-Cimerman N."/>
        </authorList>
    </citation>
    <scope>NUCLEOTIDE SEQUENCE [LARGE SCALE GENOMIC DNA]</scope>
    <source>
        <strain evidence="1 2">EXF-2481</strain>
    </source>
</reference>
<dbReference type="Proteomes" id="UP000030641">
    <property type="component" value="Unassembled WGS sequence"/>
</dbReference>
<dbReference type="OrthoDB" id="2269179at2759"/>
<protein>
    <submittedName>
        <fullName evidence="1">Uncharacterized protein</fullName>
    </submittedName>
</protein>
<organism evidence="1 2">
    <name type="scientific">Aureobasidium subglaciale (strain EXF-2481)</name>
    <name type="common">Aureobasidium pullulans var. subglaciale</name>
    <dbReference type="NCBI Taxonomy" id="1043005"/>
    <lineage>
        <taxon>Eukaryota</taxon>
        <taxon>Fungi</taxon>
        <taxon>Dikarya</taxon>
        <taxon>Ascomycota</taxon>
        <taxon>Pezizomycotina</taxon>
        <taxon>Dothideomycetes</taxon>
        <taxon>Dothideomycetidae</taxon>
        <taxon>Dothideales</taxon>
        <taxon>Saccotheciaceae</taxon>
        <taxon>Aureobasidium</taxon>
    </lineage>
</organism>
<dbReference type="InParanoid" id="A0A074YBN4"/>
<dbReference type="RefSeq" id="XP_013341789.1">
    <property type="nucleotide sequence ID" value="XM_013486335.1"/>
</dbReference>
<evidence type="ECO:0000313" key="1">
    <source>
        <dbReference type="EMBL" id="KEQ93444.1"/>
    </source>
</evidence>
<evidence type="ECO:0000313" key="2">
    <source>
        <dbReference type="Proteomes" id="UP000030641"/>
    </source>
</evidence>
<dbReference type="EMBL" id="KL584766">
    <property type="protein sequence ID" value="KEQ93444.1"/>
    <property type="molecule type" value="Genomic_DNA"/>
</dbReference>
<name>A0A074YBN4_AURSE</name>
<dbReference type="HOGENOM" id="CLU_366790_0_0_1"/>
<accession>A0A074YBN4</accession>
<dbReference type="STRING" id="1043005.A0A074YBN4"/>
<gene>
    <name evidence="1" type="ORF">AUEXF2481DRAFT_31456</name>
</gene>
<sequence length="760" mass="86949">MPKRSSKAPGLSADFNVAYSSRQADDMTDVNSASRDVLEEIKISLSQNQMDVSSIHAQNFDWLAPVEAVYQNAQSLAAYQSKTLRDNGVSRVLRRFREHPITVTNEELSTILNLEISTEQSPSMPPGDHYYMRSWVFTADKLLAVIAYMKDDMSFSEETRNWKLTVDQHRQDITLFTIRYVGTVAGPLRPFDRYQDDFSKRPTGLLAEFSRAIKAISPEIEIAAEIFLIRDASVTNKERQISEDIERVLIDFMGFDTLLNRQRGGSLVSYVPNIEDGEAFASLATDVGNAFRLRSVPPPSGLESEISQHFQRLQKFVKENPEVCGKRAISTQLREVLQEQATPQQYKGVTLVTFVGKDIPIEKFLKPAHFLDEDSQSGDFMRQIFQRIALSEALYQGRPPPSDDSMIYRDLYCCCDLWPWLKHNELEFAVRYLTNYLQLVKPLIAPVFGLVTNDLVMNNFDTTADAKLTAITPAVALPTIQYYDCPAAGKRHDANSAFILIPCLDPGREKYGSEVQLPFRRLVDISMKYVVHVLQVAMRTCDAFEELPNRLVLCQAILTNLKTSNEQAFEDILQQAKKDLQRSFQQFRSKSESDNVRSTLNGEAREILASFGLAQGAPGSDERMLQLEHMWTHNLSPLHLTIPHLERNKKIWIEQFVQLRPLQPLLFAVTADLSKDEYEIAIFRILRPEWLTYGSWINLQKHTLHFGLWVHRRVVNDIEQIEGKEARTKAFSNWFPDDFPVAYDVQSRNLGYRNSHAFVR</sequence>
<keyword evidence="2" id="KW-1185">Reference proteome</keyword>
<dbReference type="GeneID" id="25364437"/>
<proteinExistence type="predicted"/>
<dbReference type="OMA" id="RYVGRTT"/>
<dbReference type="AlphaFoldDB" id="A0A074YBN4"/>